<dbReference type="Proteomes" id="UP000594260">
    <property type="component" value="Unplaced"/>
</dbReference>
<dbReference type="EnsemblMetazoa" id="XM_022807040">
    <property type="protein sequence ID" value="XP_022662775"/>
    <property type="gene ID" value="LOC111250976"/>
</dbReference>
<reference evidence="5" key="1">
    <citation type="submission" date="2021-01" db="UniProtKB">
        <authorList>
            <consortium name="EnsemblMetazoa"/>
        </authorList>
    </citation>
    <scope>IDENTIFICATION</scope>
</reference>
<evidence type="ECO:0008006" key="7">
    <source>
        <dbReference type="Google" id="ProtNLM"/>
    </source>
</evidence>
<feature type="domain" description="Nose resistant-to-fluoxetine protein N-terminal" evidence="4">
    <location>
        <begin position="79"/>
        <end position="203"/>
    </location>
</feature>
<dbReference type="InParanoid" id="A0A7M7KAB2"/>
<evidence type="ECO:0000259" key="3">
    <source>
        <dbReference type="Pfam" id="PF01757"/>
    </source>
</evidence>
<keyword evidence="2" id="KW-0812">Transmembrane</keyword>
<feature type="transmembrane region" description="Helical" evidence="2">
    <location>
        <begin position="235"/>
        <end position="254"/>
    </location>
</feature>
<dbReference type="RefSeq" id="XP_022662773.1">
    <property type="nucleotide sequence ID" value="XM_022807038.1"/>
</dbReference>
<dbReference type="Pfam" id="PF20146">
    <property type="entry name" value="NRF"/>
    <property type="match status" value="1"/>
</dbReference>
<dbReference type="InterPro" id="IPR052728">
    <property type="entry name" value="O2_lipid_transport_reg"/>
</dbReference>
<dbReference type="AlphaFoldDB" id="A0A7M7KAB2"/>
<feature type="transmembrane region" description="Helical" evidence="2">
    <location>
        <begin position="477"/>
        <end position="501"/>
    </location>
</feature>
<dbReference type="OMA" id="TMTENYM"/>
<keyword evidence="6" id="KW-1185">Reference proteome</keyword>
<dbReference type="KEGG" id="vde:111250976"/>
<dbReference type="Pfam" id="PF01757">
    <property type="entry name" value="Acyl_transf_3"/>
    <property type="match status" value="1"/>
</dbReference>
<dbReference type="InterPro" id="IPR006621">
    <property type="entry name" value="Nose-resist-to-fluoxetine_N"/>
</dbReference>
<feature type="transmembrane region" description="Helical" evidence="2">
    <location>
        <begin position="622"/>
        <end position="644"/>
    </location>
</feature>
<feature type="transmembrane region" description="Helical" evidence="2">
    <location>
        <begin position="12"/>
        <end position="31"/>
    </location>
</feature>
<dbReference type="RefSeq" id="XP_022662775.1">
    <property type="nucleotide sequence ID" value="XM_022807040.1"/>
</dbReference>
<dbReference type="InterPro" id="IPR002656">
    <property type="entry name" value="Acyl_transf_3_dom"/>
</dbReference>
<protein>
    <recommendedName>
        <fullName evidence="7">Nose resistant to fluoxetine protein 6</fullName>
    </recommendedName>
</protein>
<name>A0A7M7KAB2_VARDE</name>
<proteinExistence type="predicted"/>
<evidence type="ECO:0000256" key="1">
    <source>
        <dbReference type="SAM" id="MobiDB-lite"/>
    </source>
</evidence>
<organism evidence="5 6">
    <name type="scientific">Varroa destructor</name>
    <name type="common">Honeybee mite</name>
    <dbReference type="NCBI Taxonomy" id="109461"/>
    <lineage>
        <taxon>Eukaryota</taxon>
        <taxon>Metazoa</taxon>
        <taxon>Ecdysozoa</taxon>
        <taxon>Arthropoda</taxon>
        <taxon>Chelicerata</taxon>
        <taxon>Arachnida</taxon>
        <taxon>Acari</taxon>
        <taxon>Parasitiformes</taxon>
        <taxon>Mesostigmata</taxon>
        <taxon>Gamasina</taxon>
        <taxon>Dermanyssoidea</taxon>
        <taxon>Varroidae</taxon>
        <taxon>Varroa</taxon>
    </lineage>
</organism>
<dbReference type="GeneID" id="111250976"/>
<evidence type="ECO:0000313" key="6">
    <source>
        <dbReference type="Proteomes" id="UP000594260"/>
    </source>
</evidence>
<feature type="transmembrane region" description="Helical" evidence="2">
    <location>
        <begin position="294"/>
        <end position="314"/>
    </location>
</feature>
<dbReference type="OrthoDB" id="10265389at2759"/>
<dbReference type="PANTHER" id="PTHR11161">
    <property type="entry name" value="O-ACYLTRANSFERASE"/>
    <property type="match status" value="1"/>
</dbReference>
<dbReference type="EnsemblMetazoa" id="XM_022807038">
    <property type="protein sequence ID" value="XP_022662773"/>
    <property type="gene ID" value="LOC111250976"/>
</dbReference>
<keyword evidence="2" id="KW-0472">Membrane</keyword>
<feature type="transmembrane region" description="Helical" evidence="2">
    <location>
        <begin position="527"/>
        <end position="544"/>
    </location>
</feature>
<evidence type="ECO:0000256" key="2">
    <source>
        <dbReference type="SAM" id="Phobius"/>
    </source>
</evidence>
<dbReference type="GO" id="GO:0016747">
    <property type="term" value="F:acyltransferase activity, transferring groups other than amino-acyl groups"/>
    <property type="evidence" value="ECO:0007669"/>
    <property type="project" value="InterPro"/>
</dbReference>
<dbReference type="PANTHER" id="PTHR11161:SF0">
    <property type="entry name" value="O-ACYLTRANSFERASE LIKE PROTEIN"/>
    <property type="match status" value="1"/>
</dbReference>
<feature type="transmembrane region" description="Helical" evidence="2">
    <location>
        <begin position="381"/>
        <end position="402"/>
    </location>
</feature>
<feature type="transmembrane region" description="Helical" evidence="2">
    <location>
        <begin position="445"/>
        <end position="465"/>
    </location>
</feature>
<evidence type="ECO:0000259" key="4">
    <source>
        <dbReference type="Pfam" id="PF20146"/>
    </source>
</evidence>
<feature type="domain" description="Acyltransferase 3" evidence="3">
    <location>
        <begin position="294"/>
        <end position="680"/>
    </location>
</feature>
<feature type="transmembrane region" description="Helical" evidence="2">
    <location>
        <begin position="664"/>
        <end position="686"/>
    </location>
</feature>
<keyword evidence="2" id="KW-1133">Transmembrane helix</keyword>
<feature type="region of interest" description="Disordered" evidence="1">
    <location>
        <begin position="781"/>
        <end position="816"/>
    </location>
</feature>
<evidence type="ECO:0000313" key="5">
    <source>
        <dbReference type="EnsemblMetazoa" id="XP_022662775"/>
    </source>
</evidence>
<feature type="transmembrane region" description="Helical" evidence="2">
    <location>
        <begin position="334"/>
        <end position="360"/>
    </location>
</feature>
<sequence>MANRPSRCCPIWRTVIFLAILHAICMVVTGLELSTIGTIDTGSQRNLAEDLKSLTAGARKQLMPIAEALLYNEDLSAECTTALLRTGRALQTGKMWAAKMLLSSGVVPDNFFLGQTQAHGSLEQCLWAYVVPDENSEERQELHYCKLKVALESNNSFYDDLTNEIYHTSGLNVQDIPDVIKGIYTGLTISLCIPRECAQADLQIASDTLTSMYGGWAEVSSCQNADRGPVEHQQIVIILILCFIACLSFVGTFVDSSQPTFKKTYPGRLIRCFSLWTAWSSLLSSDDNTHRTGYLNGLKLLLCLWIASGHLIIFPSPEFTRNPGEFFTVVSRSLWFQIFSNINLAVVGFFFISGYLVHVSTTRFAADQNWRFVIISFVRRYIKLVVPALVVLLTTLLYPLLIRTASPREGFYSSNVGACSSEWYLLPCLANNYIDLFREQCLTHLWYIATDLKIYPFVVALSIFYRRQARHATFLSVALVLITSLLVALETFFAGAAGVVARADLEGKRYFATGKALDLYTKPHTQVAAYVMGMLCAALVERLKDKPPKLTMFAKYLMWTLSVVLFLIQTVFITYSSIQVFSPAGVWMSLYAGISRPLHAIIYFWILCTCSLYLAEPLRRFLCHPVFFVLGKLSYGVYLVHFPLGSFGYANLKSASLQYNLFSLSQGVLGILAQSFVLAVVLFLFVEKPLANMDRLLVNWKRCAGKDAGNQCEVPLPESTLPTTRGASKKIPNSSIIPFERSDMTQTVGQFFHKPTSEMVAISSLILTNTSTGSVALQTQRTPGSFLPENSTAVNATKNPMPSNDSLQTSAASSKL</sequence>
<feature type="transmembrane region" description="Helical" evidence="2">
    <location>
        <begin position="556"/>
        <end position="578"/>
    </location>
</feature>
<feature type="transmembrane region" description="Helical" evidence="2">
    <location>
        <begin position="598"/>
        <end position="615"/>
    </location>
</feature>
<accession>A0A7M7KAB2</accession>